<evidence type="ECO:0000259" key="1">
    <source>
        <dbReference type="PROSITE" id="PS50995"/>
    </source>
</evidence>
<dbReference type="GO" id="GO:0003700">
    <property type="term" value="F:DNA-binding transcription factor activity"/>
    <property type="evidence" value="ECO:0007669"/>
    <property type="project" value="InterPro"/>
</dbReference>
<name>A0A510HM73_9ACTN</name>
<accession>A0A510HM73</accession>
<dbReference type="SMART" id="SM00347">
    <property type="entry name" value="HTH_MARR"/>
    <property type="match status" value="1"/>
</dbReference>
<dbReference type="RefSeq" id="WP_172620896.1">
    <property type="nucleotide sequence ID" value="NZ_AP019791.1"/>
</dbReference>
<dbReference type="PROSITE" id="PS50995">
    <property type="entry name" value="HTH_MARR_2"/>
    <property type="match status" value="1"/>
</dbReference>
<dbReference type="PANTHER" id="PTHR33164">
    <property type="entry name" value="TRANSCRIPTIONAL REGULATOR, MARR FAMILY"/>
    <property type="match status" value="1"/>
</dbReference>
<evidence type="ECO:0000313" key="2">
    <source>
        <dbReference type="EMBL" id="BBL81119.1"/>
    </source>
</evidence>
<dbReference type="GO" id="GO:0006950">
    <property type="term" value="P:response to stress"/>
    <property type="evidence" value="ECO:0007669"/>
    <property type="project" value="TreeGrafter"/>
</dbReference>
<sequence>MNGTGERDRLREAAEEVSPVLGPVALVFKRMLGAFERDVGISPPKYFMLHVVAREEGVSQGDVGRVFGVDPSRITRLAKVLEGEGLIERYRDVGDNRVVRLRLTPEGRRVFEEAAGRREDFERRVARALDEEELEELRRMLGALAGVLEG</sequence>
<evidence type="ECO:0000313" key="3">
    <source>
        <dbReference type="Proteomes" id="UP000318065"/>
    </source>
</evidence>
<dbReference type="SUPFAM" id="SSF46785">
    <property type="entry name" value="Winged helix' DNA-binding domain"/>
    <property type="match status" value="1"/>
</dbReference>
<dbReference type="InterPro" id="IPR036390">
    <property type="entry name" value="WH_DNA-bd_sf"/>
</dbReference>
<dbReference type="PRINTS" id="PR00598">
    <property type="entry name" value="HTHMARR"/>
</dbReference>
<dbReference type="Proteomes" id="UP000318065">
    <property type="component" value="Chromosome"/>
</dbReference>
<dbReference type="InterPro" id="IPR039422">
    <property type="entry name" value="MarR/SlyA-like"/>
</dbReference>
<reference evidence="2" key="1">
    <citation type="journal article" date="2019" name="Microbiol. Resour. Announc.">
        <title>Complete Genome Sequence of Rubrobacter xylanophilus Strain AA3-22, Isolated from Arima Onsen in Japan.</title>
        <authorList>
            <person name="Tomariguchi N."/>
            <person name="Miyazaki K."/>
        </authorList>
    </citation>
    <scope>NUCLEOTIDE SEQUENCE [LARGE SCALE GENOMIC DNA]</scope>
    <source>
        <strain evidence="2">AA3-22</strain>
    </source>
</reference>
<dbReference type="PANTHER" id="PTHR33164:SF43">
    <property type="entry name" value="HTH-TYPE TRANSCRIPTIONAL REPRESSOR YETL"/>
    <property type="match status" value="1"/>
</dbReference>
<gene>
    <name evidence="2" type="ORF">RxyAA322_29730</name>
</gene>
<dbReference type="EMBL" id="AP019791">
    <property type="protein sequence ID" value="BBL81119.1"/>
    <property type="molecule type" value="Genomic_DNA"/>
</dbReference>
<dbReference type="Pfam" id="PF12802">
    <property type="entry name" value="MarR_2"/>
    <property type="match status" value="1"/>
</dbReference>
<dbReference type="AlphaFoldDB" id="A0A510HM73"/>
<feature type="domain" description="HTH marR-type" evidence="1">
    <location>
        <begin position="14"/>
        <end position="146"/>
    </location>
</feature>
<keyword evidence="3" id="KW-1185">Reference proteome</keyword>
<proteinExistence type="predicted"/>
<organism evidence="2 3">
    <name type="scientific">Rubrobacter xylanophilus</name>
    <dbReference type="NCBI Taxonomy" id="49319"/>
    <lineage>
        <taxon>Bacteria</taxon>
        <taxon>Bacillati</taxon>
        <taxon>Actinomycetota</taxon>
        <taxon>Rubrobacteria</taxon>
        <taxon>Rubrobacterales</taxon>
        <taxon>Rubrobacteraceae</taxon>
        <taxon>Rubrobacter</taxon>
    </lineage>
</organism>
<dbReference type="InterPro" id="IPR000835">
    <property type="entry name" value="HTH_MarR-typ"/>
</dbReference>
<protein>
    <recommendedName>
        <fullName evidence="1">HTH marR-type domain-containing protein</fullName>
    </recommendedName>
</protein>
<dbReference type="Gene3D" id="1.10.10.10">
    <property type="entry name" value="Winged helix-like DNA-binding domain superfamily/Winged helix DNA-binding domain"/>
    <property type="match status" value="1"/>
</dbReference>
<dbReference type="InterPro" id="IPR036388">
    <property type="entry name" value="WH-like_DNA-bd_sf"/>
</dbReference>